<reference evidence="1 2" key="1">
    <citation type="submission" date="2016-11" db="EMBL/GenBank/DDBJ databases">
        <title>Complete genome sequence of Sulfitobacter sp. AM1-D1, a toxic bacteria associated with marine dinoflagellate Alexandrium minutum in East China Sea.</title>
        <authorList>
            <person name="Yang Q."/>
            <person name="Zhang X."/>
            <person name="Tian X."/>
        </authorList>
    </citation>
    <scope>NUCLEOTIDE SEQUENCE [LARGE SCALE GENOMIC DNA]</scope>
    <source>
        <strain evidence="1 2">AM1-D1</strain>
    </source>
</reference>
<dbReference type="STRING" id="1917485.BOO69_10635"/>
<dbReference type="KEGG" id="suam:BOO69_10635"/>
<dbReference type="InterPro" id="IPR011738">
    <property type="entry name" value="Phage_CHP"/>
</dbReference>
<proteinExistence type="predicted"/>
<organism evidence="1 2">
    <name type="scientific">Sulfitobacter alexandrii</name>
    <dbReference type="NCBI Taxonomy" id="1917485"/>
    <lineage>
        <taxon>Bacteria</taxon>
        <taxon>Pseudomonadati</taxon>
        <taxon>Pseudomonadota</taxon>
        <taxon>Alphaproteobacteria</taxon>
        <taxon>Rhodobacterales</taxon>
        <taxon>Roseobacteraceae</taxon>
        <taxon>Sulfitobacter</taxon>
    </lineage>
</organism>
<dbReference type="CDD" id="cd08054">
    <property type="entry name" value="gp6"/>
    <property type="match status" value="1"/>
</dbReference>
<name>A0A1J0WHN7_9RHOB</name>
<sequence>MMLIEETPVPDAALPVDAFKAHLRFGSGFGPETVQEGVILSFLRAALAAVEARTGKAILRRQFRLDLTAWRDAAGQELPLAPVQAVGGLVLVDRHGGEVSVDPERYWLAPDMQAPVLRPVGSLLPAVPPQGSVSITFEAGFASDWAGVPADLRQAVLMLAAHYYEYRNDTGLSGGCMPFGVSSLIERYRPVRLGLGA</sequence>
<evidence type="ECO:0008006" key="3">
    <source>
        <dbReference type="Google" id="ProtNLM"/>
    </source>
</evidence>
<protein>
    <recommendedName>
        <fullName evidence="3">Phage gp6-like head-tail connector protein</fullName>
    </recommendedName>
</protein>
<dbReference type="Proteomes" id="UP000181897">
    <property type="component" value="Chromosome"/>
</dbReference>
<dbReference type="AlphaFoldDB" id="A0A1J0WHN7"/>
<keyword evidence="2" id="KW-1185">Reference proteome</keyword>
<dbReference type="EMBL" id="CP018076">
    <property type="protein sequence ID" value="APE43819.1"/>
    <property type="molecule type" value="Genomic_DNA"/>
</dbReference>
<evidence type="ECO:0000313" key="2">
    <source>
        <dbReference type="Proteomes" id="UP000181897"/>
    </source>
</evidence>
<accession>A0A1J0WHN7</accession>
<dbReference type="NCBIfam" id="TIGR01560">
    <property type="entry name" value="put_DNA_pack"/>
    <property type="match status" value="1"/>
</dbReference>
<evidence type="ECO:0000313" key="1">
    <source>
        <dbReference type="EMBL" id="APE43819.1"/>
    </source>
</evidence>
<gene>
    <name evidence="1" type="ORF">BOO69_10635</name>
</gene>
<dbReference type="OrthoDB" id="8478788at2"/>
<dbReference type="Gene3D" id="1.10.3230.30">
    <property type="entry name" value="Phage gp6-like head-tail connector protein"/>
    <property type="match status" value="1"/>
</dbReference>
<dbReference type="RefSeq" id="WP_071972156.1">
    <property type="nucleotide sequence ID" value="NZ_CP018076.1"/>
</dbReference>
<dbReference type="InterPro" id="IPR006450">
    <property type="entry name" value="Phage_HK97_gp6-like"/>
</dbReference>
<dbReference type="NCBIfam" id="TIGR02215">
    <property type="entry name" value="phage_chp_gp8"/>
    <property type="match status" value="1"/>
</dbReference>